<feature type="compositionally biased region" description="Polar residues" evidence="1">
    <location>
        <begin position="98"/>
        <end position="112"/>
    </location>
</feature>
<proteinExistence type="predicted"/>
<dbReference type="EMBL" id="QHJG01000013">
    <property type="protein sequence ID" value="PWY55958.1"/>
    <property type="molecule type" value="Genomic_DNA"/>
</dbReference>
<accession>A0A317U3W9</accession>
<gene>
    <name evidence="2" type="ORF">DGG96_09495</name>
</gene>
<evidence type="ECO:0000256" key="1">
    <source>
        <dbReference type="SAM" id="MobiDB-lite"/>
    </source>
</evidence>
<dbReference type="Proteomes" id="UP000247152">
    <property type="component" value="Unassembled WGS sequence"/>
</dbReference>
<protein>
    <submittedName>
        <fullName evidence="2">Uncharacterized protein</fullName>
    </submittedName>
</protein>
<sequence length="123" mass="14186">MFYNKGLNSIPNSEMETDTVNDNEVHRLVLSHKYVANNDQINTVNTPRQQMFSDQDDHENNNTKVHSVVLYLKDQMFKVGMSGLSTTIKNRNEQILRNNSNMDEDTNNQNDVLNHITKPIPLP</sequence>
<evidence type="ECO:0000313" key="3">
    <source>
        <dbReference type="Proteomes" id="UP000247152"/>
    </source>
</evidence>
<comment type="caution">
    <text evidence="2">The sequence shown here is derived from an EMBL/GenBank/DDBJ whole genome shotgun (WGS) entry which is preliminary data.</text>
</comment>
<name>A0A317U3W9_9GAMM</name>
<dbReference type="AlphaFoldDB" id="A0A317U3W9"/>
<evidence type="ECO:0000313" key="2">
    <source>
        <dbReference type="EMBL" id="PWY55958.1"/>
    </source>
</evidence>
<organism evidence="2 3">
    <name type="scientific">Legionella qingyii</name>
    <dbReference type="NCBI Taxonomy" id="2184757"/>
    <lineage>
        <taxon>Bacteria</taxon>
        <taxon>Pseudomonadati</taxon>
        <taxon>Pseudomonadota</taxon>
        <taxon>Gammaproteobacteria</taxon>
        <taxon>Legionellales</taxon>
        <taxon>Legionellaceae</taxon>
        <taxon>Legionella</taxon>
    </lineage>
</organism>
<reference evidence="2 3" key="1">
    <citation type="submission" date="2018-05" db="EMBL/GenBank/DDBJ databases">
        <title>Legionella qingyii sp.nov., whole genome shotgun sequence.</title>
        <authorList>
            <person name="Wu H."/>
            <person name="Zhu Q."/>
            <person name="Hu C."/>
        </authorList>
    </citation>
    <scope>NUCLEOTIDE SEQUENCE [LARGE SCALE GENOMIC DNA]</scope>
    <source>
        <strain evidence="2 3">HEB18</strain>
    </source>
</reference>
<feature type="region of interest" description="Disordered" evidence="1">
    <location>
        <begin position="98"/>
        <end position="123"/>
    </location>
</feature>